<proteinExistence type="predicted"/>
<reference evidence="5" key="2">
    <citation type="journal article" date="2021" name="PeerJ">
        <title>Extensive microbial diversity within the chicken gut microbiome revealed by metagenomics and culture.</title>
        <authorList>
            <person name="Gilroy R."/>
            <person name="Ravi A."/>
            <person name="Getino M."/>
            <person name="Pursley I."/>
            <person name="Horton D.L."/>
            <person name="Alikhan N.F."/>
            <person name="Baker D."/>
            <person name="Gharbi K."/>
            <person name="Hall N."/>
            <person name="Watson M."/>
            <person name="Adriaenssens E.M."/>
            <person name="Foster-Nyarko E."/>
            <person name="Jarju S."/>
            <person name="Secka A."/>
            <person name="Antonio M."/>
            <person name="Oren A."/>
            <person name="Chaudhuri R.R."/>
            <person name="La Ragione R."/>
            <person name="Hildebrand F."/>
            <person name="Pallen M.J."/>
        </authorList>
    </citation>
    <scope>NUCLEOTIDE SEQUENCE</scope>
    <source>
        <strain evidence="5">10532</strain>
    </source>
</reference>
<keyword evidence="4" id="KW-0472">Membrane</keyword>
<dbReference type="Pfam" id="PF13414">
    <property type="entry name" value="TPR_11"/>
    <property type="match status" value="1"/>
</dbReference>
<evidence type="ECO:0000313" key="5">
    <source>
        <dbReference type="EMBL" id="MBO8457937.1"/>
    </source>
</evidence>
<dbReference type="SUPFAM" id="SSF48452">
    <property type="entry name" value="TPR-like"/>
    <property type="match status" value="2"/>
</dbReference>
<keyword evidence="2 3" id="KW-0802">TPR repeat</keyword>
<evidence type="ECO:0000313" key="6">
    <source>
        <dbReference type="Proteomes" id="UP000823638"/>
    </source>
</evidence>
<protein>
    <submittedName>
        <fullName evidence="5">Tetratricopeptide repeat protein</fullName>
    </submittedName>
</protein>
<dbReference type="EMBL" id="JADIMM010000080">
    <property type="protein sequence ID" value="MBO8457937.1"/>
    <property type="molecule type" value="Genomic_DNA"/>
</dbReference>
<feature type="repeat" description="TPR" evidence="3">
    <location>
        <begin position="237"/>
        <end position="270"/>
    </location>
</feature>
<dbReference type="PROSITE" id="PS50005">
    <property type="entry name" value="TPR"/>
    <property type="match status" value="3"/>
</dbReference>
<dbReference type="Proteomes" id="UP000823638">
    <property type="component" value="Unassembled WGS sequence"/>
</dbReference>
<evidence type="ECO:0000256" key="3">
    <source>
        <dbReference type="PROSITE-ProRule" id="PRU00339"/>
    </source>
</evidence>
<accession>A0A9D9N2H0</accession>
<reference evidence="5" key="1">
    <citation type="submission" date="2020-10" db="EMBL/GenBank/DDBJ databases">
        <authorList>
            <person name="Gilroy R."/>
        </authorList>
    </citation>
    <scope>NUCLEOTIDE SEQUENCE</scope>
    <source>
        <strain evidence="5">10532</strain>
    </source>
</reference>
<dbReference type="SMART" id="SM00028">
    <property type="entry name" value="TPR"/>
    <property type="match status" value="7"/>
</dbReference>
<dbReference type="InterPro" id="IPR019734">
    <property type="entry name" value="TPR_rpt"/>
</dbReference>
<keyword evidence="4" id="KW-0812">Transmembrane</keyword>
<evidence type="ECO:0000256" key="1">
    <source>
        <dbReference type="ARBA" id="ARBA00022737"/>
    </source>
</evidence>
<evidence type="ECO:0000256" key="4">
    <source>
        <dbReference type="SAM" id="Phobius"/>
    </source>
</evidence>
<keyword evidence="1" id="KW-0677">Repeat</keyword>
<dbReference type="AlphaFoldDB" id="A0A9D9N2H0"/>
<dbReference type="PANTHER" id="PTHR45586:SF1">
    <property type="entry name" value="LIPOPOLYSACCHARIDE ASSEMBLY PROTEIN B"/>
    <property type="match status" value="1"/>
</dbReference>
<evidence type="ECO:0000256" key="2">
    <source>
        <dbReference type="ARBA" id="ARBA00022803"/>
    </source>
</evidence>
<keyword evidence="4" id="KW-1133">Transmembrane helix</keyword>
<feature type="transmembrane region" description="Helical" evidence="4">
    <location>
        <begin position="6"/>
        <end position="26"/>
    </location>
</feature>
<dbReference type="Gene3D" id="1.25.40.10">
    <property type="entry name" value="Tetratricopeptide repeat domain"/>
    <property type="match status" value="2"/>
</dbReference>
<sequence length="454" mass="52378">MDITIILIIVIGTVAVLLTTSIILNIRGSIRTETIKKYLKSGKVSSAIKAARILTQKEPENSAGHYLLGQAYYRDNKPELALAEYKIVNRLSNFGKDINEVEFRKSIVQLYRQFHQDEEALKEYLTLIKLEPFNADFYFQAGKLFEARGKTDVATGYYKKALEVNPRFGNGHSALGMVYYRNKQYAESKAEFDKAIKFNPENPEPYFYLGKILKETKDYAGALSAFEKVLRSPELKTKALIERGNCYMAANNIEKAIVELERAVRTIKDETLTDSLYARYFLSICYEKNRMIDKAVEQLEKIHSVKPGFRDVAEKLASGKQLRTDDNLKEFLTCNRENLAKLTKGVIEGVMDLQCNKWYETKWGCEMVAMEKDSEKWRNMRKQPRLIRFYRTTDMIDDNVPRDLQEEMKKQNIIKGMIFSSSNFTSACQLFVENRPIELYGKDKLSALLSKVQL</sequence>
<name>A0A9D9N2H0_9SPIR</name>
<dbReference type="PANTHER" id="PTHR45586">
    <property type="entry name" value="TPR REPEAT-CONTAINING PROTEIN PA4667"/>
    <property type="match status" value="1"/>
</dbReference>
<feature type="repeat" description="TPR" evidence="3">
    <location>
        <begin position="169"/>
        <end position="202"/>
    </location>
</feature>
<organism evidence="5 6">
    <name type="scientific">Candidatus Gallitreponema excrementavium</name>
    <dbReference type="NCBI Taxonomy" id="2840840"/>
    <lineage>
        <taxon>Bacteria</taxon>
        <taxon>Pseudomonadati</taxon>
        <taxon>Spirochaetota</taxon>
        <taxon>Spirochaetia</taxon>
        <taxon>Spirochaetales</taxon>
        <taxon>Candidatus Gallitreponema</taxon>
    </lineage>
</organism>
<comment type="caution">
    <text evidence="5">The sequence shown here is derived from an EMBL/GenBank/DDBJ whole genome shotgun (WGS) entry which is preliminary data.</text>
</comment>
<dbReference type="InterPro" id="IPR051012">
    <property type="entry name" value="CellSynth/LPSAsmb/PSIAsmb"/>
</dbReference>
<dbReference type="InterPro" id="IPR011990">
    <property type="entry name" value="TPR-like_helical_dom_sf"/>
</dbReference>
<gene>
    <name evidence="5" type="ORF">IAA81_06885</name>
</gene>
<dbReference type="Pfam" id="PF13432">
    <property type="entry name" value="TPR_16"/>
    <property type="match status" value="2"/>
</dbReference>
<feature type="repeat" description="TPR" evidence="3">
    <location>
        <begin position="135"/>
        <end position="168"/>
    </location>
</feature>